<dbReference type="Proteomes" id="UP000063953">
    <property type="component" value="Chromosome"/>
</dbReference>
<protein>
    <submittedName>
        <fullName evidence="7">RND transporter</fullName>
    </submittedName>
</protein>
<dbReference type="Gene3D" id="2.40.50.100">
    <property type="match status" value="1"/>
</dbReference>
<accession>A0A0K1XEZ9</accession>
<dbReference type="PANTHER" id="PTHR30469:SF15">
    <property type="entry name" value="HLYD FAMILY OF SECRETION PROTEINS"/>
    <property type="match status" value="1"/>
</dbReference>
<dbReference type="Gene3D" id="2.40.30.170">
    <property type="match status" value="1"/>
</dbReference>
<dbReference type="STRING" id="1697053.AKN87_10960"/>
<evidence type="ECO:0000259" key="5">
    <source>
        <dbReference type="Pfam" id="PF25917"/>
    </source>
</evidence>
<dbReference type="RefSeq" id="WP_053101185.1">
    <property type="nucleotide sequence ID" value="NZ_CP012365.1"/>
</dbReference>
<dbReference type="SUPFAM" id="SSF111369">
    <property type="entry name" value="HlyD-like secretion proteins"/>
    <property type="match status" value="1"/>
</dbReference>
<dbReference type="Gene3D" id="1.10.287.470">
    <property type="entry name" value="Helix hairpin bin"/>
    <property type="match status" value="1"/>
</dbReference>
<dbReference type="Pfam" id="PF25954">
    <property type="entry name" value="Beta-barrel_RND_2"/>
    <property type="match status" value="1"/>
</dbReference>
<feature type="coiled-coil region" evidence="3">
    <location>
        <begin position="90"/>
        <end position="117"/>
    </location>
</feature>
<dbReference type="GO" id="GO:0015562">
    <property type="term" value="F:efflux transmembrane transporter activity"/>
    <property type="evidence" value="ECO:0007669"/>
    <property type="project" value="TreeGrafter"/>
</dbReference>
<keyword evidence="8" id="KW-1185">Reference proteome</keyword>
<evidence type="ECO:0000313" key="8">
    <source>
        <dbReference type="Proteomes" id="UP000063953"/>
    </source>
</evidence>
<evidence type="ECO:0000259" key="6">
    <source>
        <dbReference type="Pfam" id="PF25954"/>
    </source>
</evidence>
<feature type="domain" description="Multidrug resistance protein MdtA-like alpha-helical hairpin" evidence="4">
    <location>
        <begin position="96"/>
        <end position="166"/>
    </location>
</feature>
<proteinExistence type="inferred from homology"/>
<dbReference type="NCBIfam" id="TIGR01730">
    <property type="entry name" value="RND_mfp"/>
    <property type="match status" value="1"/>
</dbReference>
<dbReference type="InterPro" id="IPR058624">
    <property type="entry name" value="MdtA-like_HH"/>
</dbReference>
<dbReference type="InterPro" id="IPR006143">
    <property type="entry name" value="RND_pump_MFP"/>
</dbReference>
<dbReference type="InterPro" id="IPR058792">
    <property type="entry name" value="Beta-barrel_RND_2"/>
</dbReference>
<evidence type="ECO:0000256" key="2">
    <source>
        <dbReference type="ARBA" id="ARBA00023054"/>
    </source>
</evidence>
<dbReference type="PROSITE" id="PS51257">
    <property type="entry name" value="PROKAR_LIPOPROTEIN"/>
    <property type="match status" value="1"/>
</dbReference>
<dbReference type="EMBL" id="CP012365">
    <property type="protein sequence ID" value="AKX59975.1"/>
    <property type="molecule type" value="Genomic_DNA"/>
</dbReference>
<feature type="domain" description="Multidrug resistance protein MdtA-like barrel-sandwich hybrid" evidence="5">
    <location>
        <begin position="63"/>
        <end position="195"/>
    </location>
</feature>
<comment type="similarity">
    <text evidence="1">Belongs to the membrane fusion protein (MFP) (TC 8.A.1) family.</text>
</comment>
<dbReference type="AlphaFoldDB" id="A0A0K1XEZ9"/>
<dbReference type="PANTHER" id="PTHR30469">
    <property type="entry name" value="MULTIDRUG RESISTANCE PROTEIN MDTA"/>
    <property type="match status" value="1"/>
</dbReference>
<name>A0A0K1XEZ9_9GAMM</name>
<dbReference type="Pfam" id="PF25917">
    <property type="entry name" value="BSH_RND"/>
    <property type="match status" value="1"/>
</dbReference>
<keyword evidence="2 3" id="KW-0175">Coiled coil</keyword>
<dbReference type="GO" id="GO:1990281">
    <property type="term" value="C:efflux pump complex"/>
    <property type="evidence" value="ECO:0007669"/>
    <property type="project" value="TreeGrafter"/>
</dbReference>
<dbReference type="PATRIC" id="fig|1698449.3.peg.1724"/>
<feature type="domain" description="CusB-like beta-barrel" evidence="6">
    <location>
        <begin position="205"/>
        <end position="273"/>
    </location>
</feature>
<gene>
    <name evidence="7" type="ORF">AKN88_08580</name>
</gene>
<organism evidence="7 8">
    <name type="scientific">Thiopseudomonas alkaliphila</name>
    <dbReference type="NCBI Taxonomy" id="1697053"/>
    <lineage>
        <taxon>Bacteria</taxon>
        <taxon>Pseudomonadati</taxon>
        <taxon>Pseudomonadota</taxon>
        <taxon>Gammaproteobacteria</taxon>
        <taxon>Pseudomonadales</taxon>
        <taxon>Pseudomonadaceae</taxon>
        <taxon>Thiopseudomonas</taxon>
    </lineage>
</organism>
<dbReference type="InterPro" id="IPR058625">
    <property type="entry name" value="MdtA-like_BSH"/>
</dbReference>
<dbReference type="Gene3D" id="2.40.420.20">
    <property type="match status" value="1"/>
</dbReference>
<dbReference type="Pfam" id="PF25876">
    <property type="entry name" value="HH_MFP_RND"/>
    <property type="match status" value="1"/>
</dbReference>
<evidence type="ECO:0000256" key="3">
    <source>
        <dbReference type="SAM" id="Coils"/>
    </source>
</evidence>
<sequence length="376" mass="40883">MPYRFSLILGLISSVWLVGCQQEPEPAAVVRPVLVAQPQVGVSHNESFPGEVRARFEPELAFRIGGKVTERLVDVGARVKQGQPLAKLDAQDVNLQLQSAQAQVSAAESNLALVKAERDRYLKLKQRQLASQSHFDNADTQYKTALASLKQAQAQYDVAKNQSSYSTLYAPADGVISMARLEVGQVVAAGQTVFVLAADGEREVVIGLPEQTATQFKVGNAVKVELWSHPEQKYEGSIREISPAADPRSRTFAARVSFAADNSMAEIGQSARVYAYKTTRPMLKLPLSAVTAENNQPYVWRVVAHSEANEQLITERVDIETGAFSETEVTVLSGLQSSDWVVTGGVQLLQAGQVVTAVDRDNRPVHLGEQESADAL</sequence>
<evidence type="ECO:0000313" key="7">
    <source>
        <dbReference type="EMBL" id="AKX59975.1"/>
    </source>
</evidence>
<evidence type="ECO:0000256" key="1">
    <source>
        <dbReference type="ARBA" id="ARBA00009477"/>
    </source>
</evidence>
<evidence type="ECO:0000259" key="4">
    <source>
        <dbReference type="Pfam" id="PF25876"/>
    </source>
</evidence>
<reference evidence="7 8" key="1">
    <citation type="journal article" date="2015" name="Genome Announc.">
        <title>Genome Sequences of Oblitimonas alkaliphila gen. nov. sp. nov. (Proposed), a Novel Bacterium of the Pseudomonadaceae Family.</title>
        <authorList>
            <person name="Lauer A.C."/>
            <person name="Nicholson A.C."/>
            <person name="Humrighouse B.W."/>
            <person name="Emery B."/>
            <person name="Drobish A."/>
            <person name="Juieng P."/>
            <person name="Loparev V."/>
            <person name="McQuiston J.R."/>
        </authorList>
    </citation>
    <scope>NUCLEOTIDE SEQUENCE [LARGE SCALE GENOMIC DNA]</scope>
    <source>
        <strain evidence="7 8">E5571</strain>
    </source>
</reference>